<dbReference type="EMBL" id="CP019481">
    <property type="protein sequence ID" value="UQC91256.1"/>
    <property type="molecule type" value="Genomic_DNA"/>
</dbReference>
<dbReference type="KEGG" id="clup:CLUP02_16790"/>
<accession>A0A9Q8TAT4</accession>
<keyword evidence="2" id="KW-1185">Reference proteome</keyword>
<name>A0A9Q8TAT4_9PEZI</name>
<dbReference type="Proteomes" id="UP000830671">
    <property type="component" value="Chromosome 9"/>
</dbReference>
<gene>
    <name evidence="1" type="ORF">CLUP02_16790</name>
</gene>
<reference evidence="1" key="1">
    <citation type="journal article" date="2021" name="Mol. Plant Microbe Interact.">
        <title>Complete Genome Sequence of the Plant-Pathogenic Fungus Colletotrichum lupini.</title>
        <authorList>
            <person name="Baroncelli R."/>
            <person name="Pensec F."/>
            <person name="Da Lio D."/>
            <person name="Boufleur T."/>
            <person name="Vicente I."/>
            <person name="Sarrocco S."/>
            <person name="Picot A."/>
            <person name="Baraldi E."/>
            <person name="Sukno S."/>
            <person name="Thon M."/>
            <person name="Le Floch G."/>
        </authorList>
    </citation>
    <scope>NUCLEOTIDE SEQUENCE</scope>
    <source>
        <strain evidence="1">IMI 504893</strain>
    </source>
</reference>
<dbReference type="RefSeq" id="XP_049152855.1">
    <property type="nucleotide sequence ID" value="XM_049295708.1"/>
</dbReference>
<evidence type="ECO:0000313" key="2">
    <source>
        <dbReference type="Proteomes" id="UP000830671"/>
    </source>
</evidence>
<evidence type="ECO:0000313" key="1">
    <source>
        <dbReference type="EMBL" id="UQC91256.1"/>
    </source>
</evidence>
<dbReference type="AlphaFoldDB" id="A0A9Q8TAT4"/>
<sequence length="161" mass="17582">MELAGAIEAEIAIHHPTLPSSALANLDFGACGQIPGRPQIRPRSYKASSRRNKRIDTLLAEESSPNIFAQLTFRYLVADQASLSFLRHGRKRHPPLLCHAPNESKLSRLCFNDFASLVCLGGWDAIMPSSRPLAPTNPTNTPATCSADARYFEVHVGDETG</sequence>
<organism evidence="1 2">
    <name type="scientific">Colletotrichum lupini</name>
    <dbReference type="NCBI Taxonomy" id="145971"/>
    <lineage>
        <taxon>Eukaryota</taxon>
        <taxon>Fungi</taxon>
        <taxon>Dikarya</taxon>
        <taxon>Ascomycota</taxon>
        <taxon>Pezizomycotina</taxon>
        <taxon>Sordariomycetes</taxon>
        <taxon>Hypocreomycetidae</taxon>
        <taxon>Glomerellales</taxon>
        <taxon>Glomerellaceae</taxon>
        <taxon>Colletotrichum</taxon>
        <taxon>Colletotrichum acutatum species complex</taxon>
    </lineage>
</organism>
<protein>
    <submittedName>
        <fullName evidence="1">Uncharacterized protein</fullName>
    </submittedName>
</protein>
<dbReference type="GeneID" id="73350718"/>
<proteinExistence type="predicted"/>